<dbReference type="AlphaFoldDB" id="A0A9P0QVT7"/>
<proteinExistence type="predicted"/>
<evidence type="ECO:0000313" key="1">
    <source>
        <dbReference type="EMBL" id="CAH2355943.1"/>
    </source>
</evidence>
<organism evidence="1 2">
    <name type="scientific">[Candida] railenensis</name>
    <dbReference type="NCBI Taxonomy" id="45579"/>
    <lineage>
        <taxon>Eukaryota</taxon>
        <taxon>Fungi</taxon>
        <taxon>Dikarya</taxon>
        <taxon>Ascomycota</taxon>
        <taxon>Saccharomycotina</taxon>
        <taxon>Pichiomycetes</taxon>
        <taxon>Debaryomycetaceae</taxon>
        <taxon>Kurtzmaniella</taxon>
    </lineage>
</organism>
<evidence type="ECO:0000313" key="2">
    <source>
        <dbReference type="Proteomes" id="UP000837801"/>
    </source>
</evidence>
<accession>A0A9P0QVT7</accession>
<protein>
    <submittedName>
        <fullName evidence="1">Uncharacterized protein</fullName>
    </submittedName>
</protein>
<dbReference type="Proteomes" id="UP000837801">
    <property type="component" value="Unassembled WGS sequence"/>
</dbReference>
<keyword evidence="2" id="KW-1185">Reference proteome</keyword>
<reference evidence="1" key="1">
    <citation type="submission" date="2022-03" db="EMBL/GenBank/DDBJ databases">
        <authorList>
            <person name="Legras J.-L."/>
            <person name="Devillers H."/>
            <person name="Grondin C."/>
        </authorList>
    </citation>
    <scope>NUCLEOTIDE SEQUENCE</scope>
    <source>
        <strain evidence="1">CLIB 1423</strain>
    </source>
</reference>
<gene>
    <name evidence="1" type="ORF">CLIB1423_39S00474</name>
</gene>
<name>A0A9P0QVT7_9ASCO</name>
<comment type="caution">
    <text evidence="1">The sequence shown here is derived from an EMBL/GenBank/DDBJ whole genome shotgun (WGS) entry which is preliminary data.</text>
</comment>
<dbReference type="EMBL" id="CAKXYY010000039">
    <property type="protein sequence ID" value="CAH2355943.1"/>
    <property type="molecule type" value="Genomic_DNA"/>
</dbReference>
<sequence length="286" mass="33188">MINMWLRNGESQHGQHGCSRRNEEAFTISCSPVAISQLDIYQKYSLRPQKEGYISRNCPAHYLSLLSNISNIDVKLDVYPEVVPDAILELSPFENIEASDVNIIENKDSIFADMHISEDPCEELKTSTRFNVEQVDTPLTHQYFENLFKTIKQSFNSVIKNFVLEAEICGEDESLTRANFNPKAKMLLYDNSEPIISSPSIIRVKRNNTLSSRLRNANGTTKSILKNKFNEFEENERSRAYQYDSLNIQEFMYELDYKEKRRVEESVLNPSLRQIQISRYNNGEFL</sequence>